<sequence>MNQDLDHPPRLLLRDAAARVVAIGRLHLGGRDRSDGTPVAVFAHGVSHAEPRADRLRLHSRVTTGVGRLDVLWEVAGDPGFAAVAARGIQATGVAQEFRLEVDVAGLRPGTPYWYRFAVGQQRSPVGQARTLPSAIEARPTAPSSSGPGLIRPAMLLA</sequence>
<evidence type="ECO:0000313" key="2">
    <source>
        <dbReference type="EMBL" id="RZT91432.1"/>
    </source>
</evidence>
<evidence type="ECO:0000313" key="3">
    <source>
        <dbReference type="Proteomes" id="UP000293671"/>
    </source>
</evidence>
<proteinExistence type="predicted"/>
<dbReference type="Gene3D" id="2.60.40.380">
    <property type="entry name" value="Purple acid phosphatase-like, N-terminal"/>
    <property type="match status" value="1"/>
</dbReference>
<accession>A0A4Q7V9R4</accession>
<feature type="domain" description="Phospholipase D N-terminal" evidence="1">
    <location>
        <begin position="44"/>
        <end position="131"/>
    </location>
</feature>
<dbReference type="Pfam" id="PF16655">
    <property type="entry name" value="PhoD_N"/>
    <property type="match status" value="1"/>
</dbReference>
<dbReference type="InterPro" id="IPR052900">
    <property type="entry name" value="Phospholipid_Metab_Enz"/>
</dbReference>
<evidence type="ECO:0000259" key="1">
    <source>
        <dbReference type="Pfam" id="PF16655"/>
    </source>
</evidence>
<keyword evidence="3" id="KW-1185">Reference proteome</keyword>
<name>A0A4Q7V9R4_9BURK</name>
<protein>
    <submittedName>
        <fullName evidence="2">PhoD-like phosphatase</fullName>
    </submittedName>
</protein>
<organism evidence="2 3">
    <name type="scientific">Rivibacter subsaxonicus</name>
    <dbReference type="NCBI Taxonomy" id="457575"/>
    <lineage>
        <taxon>Bacteria</taxon>
        <taxon>Pseudomonadati</taxon>
        <taxon>Pseudomonadota</taxon>
        <taxon>Betaproteobacteria</taxon>
        <taxon>Burkholderiales</taxon>
        <taxon>Rivibacter</taxon>
    </lineage>
</organism>
<comment type="caution">
    <text evidence="2">The sequence shown here is derived from an EMBL/GenBank/DDBJ whole genome shotgun (WGS) entry which is preliminary data.</text>
</comment>
<reference evidence="2 3" key="1">
    <citation type="submission" date="2019-02" db="EMBL/GenBank/DDBJ databases">
        <title>Genomic Encyclopedia of Type Strains, Phase IV (KMG-IV): sequencing the most valuable type-strain genomes for metagenomic binning, comparative biology and taxonomic classification.</title>
        <authorList>
            <person name="Goeker M."/>
        </authorList>
    </citation>
    <scope>NUCLEOTIDE SEQUENCE [LARGE SCALE GENOMIC DNA]</scope>
    <source>
        <strain evidence="2 3">DSM 19570</strain>
    </source>
</reference>
<dbReference type="RefSeq" id="WP_165393361.1">
    <property type="nucleotide sequence ID" value="NZ_SHKP01000011.1"/>
</dbReference>
<dbReference type="InterPro" id="IPR032093">
    <property type="entry name" value="PhoD_N"/>
</dbReference>
<dbReference type="Proteomes" id="UP000293671">
    <property type="component" value="Unassembled WGS sequence"/>
</dbReference>
<dbReference type="EMBL" id="SHKP01000011">
    <property type="protein sequence ID" value="RZT91432.1"/>
    <property type="molecule type" value="Genomic_DNA"/>
</dbReference>
<dbReference type="PANTHER" id="PTHR43606">
    <property type="entry name" value="PHOSPHATASE, PUTATIVE (AFU_ORTHOLOGUE AFUA_6G08710)-RELATED"/>
    <property type="match status" value="1"/>
</dbReference>
<dbReference type="AlphaFoldDB" id="A0A4Q7V9R4"/>
<dbReference type="PANTHER" id="PTHR43606:SF2">
    <property type="entry name" value="ALKALINE PHOSPHATASE FAMILY PROTEIN (AFU_ORTHOLOGUE AFUA_5G03860)"/>
    <property type="match status" value="1"/>
</dbReference>
<gene>
    <name evidence="2" type="ORF">EV670_3703</name>
</gene>